<evidence type="ECO:0000313" key="2">
    <source>
        <dbReference type="Proteomes" id="UP000260680"/>
    </source>
</evidence>
<comment type="caution">
    <text evidence="1">The sequence shown here is derived from an EMBL/GenBank/DDBJ whole genome shotgun (WGS) entry which is preliminary data.</text>
</comment>
<name>A0A3E2N4M1_9FIRM</name>
<dbReference type="Proteomes" id="UP000260680">
    <property type="component" value="Unassembled WGS sequence"/>
</dbReference>
<proteinExistence type="predicted"/>
<sequence>MFAKVGDVLNYQEVYNKLSDDLVNALNNFFSSLKLTKSFRARVTQKLSNKKYKVYYKKREYSVWSDFILEVDDMVWVCVPNGDWDSLYVQTSKNVGNKINTMKNYEFKEDGIYLNGIKIT</sequence>
<evidence type="ECO:0000313" key="1">
    <source>
        <dbReference type="EMBL" id="RFZ75939.1"/>
    </source>
</evidence>
<dbReference type="AlphaFoldDB" id="A0A3E2N4M1"/>
<dbReference type="EMBL" id="QOHO01000111">
    <property type="protein sequence ID" value="RFZ75939.1"/>
    <property type="molecule type" value="Genomic_DNA"/>
</dbReference>
<reference evidence="1 2" key="1">
    <citation type="submission" date="2018-07" db="EMBL/GenBank/DDBJ databases">
        <title>New species, Clostridium PI-S10-A1B.</title>
        <authorList>
            <person name="Krishna G."/>
            <person name="Summeta K."/>
            <person name="Shikha S."/>
            <person name="Prabhu P.B."/>
            <person name="Suresh K."/>
        </authorList>
    </citation>
    <scope>NUCLEOTIDE SEQUENCE [LARGE SCALE GENOMIC DNA]</scope>
    <source>
        <strain evidence="1 2">PI-S10-A1B</strain>
    </source>
</reference>
<protein>
    <submittedName>
        <fullName evidence="1">Uncharacterized protein</fullName>
    </submittedName>
</protein>
<organism evidence="1 2">
    <name type="scientific">Lacrimispora amygdalina</name>
    <dbReference type="NCBI Taxonomy" id="253257"/>
    <lineage>
        <taxon>Bacteria</taxon>
        <taxon>Bacillati</taxon>
        <taxon>Bacillota</taxon>
        <taxon>Clostridia</taxon>
        <taxon>Lachnospirales</taxon>
        <taxon>Lachnospiraceae</taxon>
        <taxon>Lacrimispora</taxon>
    </lineage>
</organism>
<accession>A0A3E2N4M1</accession>
<gene>
    <name evidence="1" type="ORF">DS742_26225</name>
</gene>